<accession>A0A8S0QL64</accession>
<organism evidence="2 3">
    <name type="scientific">Olea europaea subsp. europaea</name>
    <dbReference type="NCBI Taxonomy" id="158383"/>
    <lineage>
        <taxon>Eukaryota</taxon>
        <taxon>Viridiplantae</taxon>
        <taxon>Streptophyta</taxon>
        <taxon>Embryophyta</taxon>
        <taxon>Tracheophyta</taxon>
        <taxon>Spermatophyta</taxon>
        <taxon>Magnoliopsida</taxon>
        <taxon>eudicotyledons</taxon>
        <taxon>Gunneridae</taxon>
        <taxon>Pentapetalae</taxon>
        <taxon>asterids</taxon>
        <taxon>lamiids</taxon>
        <taxon>Lamiales</taxon>
        <taxon>Oleaceae</taxon>
        <taxon>Oleeae</taxon>
        <taxon>Olea</taxon>
    </lineage>
</organism>
<dbReference type="Proteomes" id="UP000594638">
    <property type="component" value="Unassembled WGS sequence"/>
</dbReference>
<dbReference type="OrthoDB" id="1748036at2759"/>
<reference evidence="2 3" key="1">
    <citation type="submission" date="2019-12" db="EMBL/GenBank/DDBJ databases">
        <authorList>
            <person name="Alioto T."/>
            <person name="Alioto T."/>
            <person name="Gomez Garrido J."/>
        </authorList>
    </citation>
    <scope>NUCLEOTIDE SEQUENCE [LARGE SCALE GENOMIC DNA]</scope>
</reference>
<evidence type="ECO:0000313" key="2">
    <source>
        <dbReference type="EMBL" id="CAA2969964.1"/>
    </source>
</evidence>
<keyword evidence="1" id="KW-0732">Signal</keyword>
<protein>
    <submittedName>
        <fullName evidence="2">DNA (Cytosine-5)-methyltransferase 1B</fullName>
    </submittedName>
</protein>
<keyword evidence="3" id="KW-1185">Reference proteome</keyword>
<evidence type="ECO:0000313" key="3">
    <source>
        <dbReference type="Proteomes" id="UP000594638"/>
    </source>
</evidence>
<sequence length="116" mass="13408">MGVIIQIIFFFFWRNQMSGLFCYVMKHLENECMDFQLDCAKQAITVEILVPCVGNWHMKAYANANKIDRAGAEERKRKGLPTEYYRETLYSPERAAFFIIPFNEIGLGSGSVILEI</sequence>
<comment type="caution">
    <text evidence="2">The sequence shown here is derived from an EMBL/GenBank/DDBJ whole genome shotgun (WGS) entry which is preliminary data.</text>
</comment>
<dbReference type="EMBL" id="CACTIH010001957">
    <property type="protein sequence ID" value="CAA2969964.1"/>
    <property type="molecule type" value="Genomic_DNA"/>
</dbReference>
<gene>
    <name evidence="2" type="ORF">OLEA9_A080301</name>
</gene>
<feature type="chain" id="PRO_5035785754" evidence="1">
    <location>
        <begin position="20"/>
        <end position="116"/>
    </location>
</feature>
<proteinExistence type="predicted"/>
<dbReference type="Gramene" id="OE9A080301T1">
    <property type="protein sequence ID" value="OE9A080301C1"/>
    <property type="gene ID" value="OE9A080301"/>
</dbReference>
<evidence type="ECO:0000256" key="1">
    <source>
        <dbReference type="SAM" id="SignalP"/>
    </source>
</evidence>
<name>A0A8S0QL64_OLEEU</name>
<dbReference type="AlphaFoldDB" id="A0A8S0QL64"/>
<feature type="signal peptide" evidence="1">
    <location>
        <begin position="1"/>
        <end position="19"/>
    </location>
</feature>